<sequence>MGDLPVAGGVLQDAVLSWKTYGSLSPSLDNVILYPTSFGIGHTDQEWLIGPGKVLDPTRWFIVTPNLFGNGFSSSPSNRPDWPPLVTYQDNVDAQMKFLAGRFGISRIACVYGYSMGAQQAYHWAARHPEAVDRIIVVCGSARTSEHNRVFLSGLRAVLETAPEHLVAGRFSAEPIATLRAFGRIYAGWGLSQDFYRAGLHLSAFQAASLEEFLRVNWEDRFARRSAANLHAQLCTWHAGDVAAGQDLAAALRRIRAAVLLLPGETDLYFRVADNEAELPCLKQAELRVIPSKWGHRAGNPLQNPEDAAFLAKQVRRWLS</sequence>
<keyword evidence="3" id="KW-0808">Transferase</keyword>
<feature type="active site" evidence="1">
    <location>
        <position position="267"/>
    </location>
</feature>
<gene>
    <name evidence="3" type="ORF">FRZ61_39300</name>
</gene>
<dbReference type="NCBIfam" id="NF005757">
    <property type="entry name" value="PRK07581.1"/>
    <property type="match status" value="1"/>
</dbReference>
<accession>A0A5J6N2P1</accession>
<feature type="active site" evidence="1">
    <location>
        <position position="296"/>
    </location>
</feature>
<dbReference type="RefSeq" id="WP_407657844.1">
    <property type="nucleotide sequence ID" value="NZ_CP042582.1"/>
</dbReference>
<name>A0A5J6N2P1_9PROT</name>
<evidence type="ECO:0000313" key="4">
    <source>
        <dbReference type="Proteomes" id="UP000325797"/>
    </source>
</evidence>
<evidence type="ECO:0000259" key="2">
    <source>
        <dbReference type="Pfam" id="PF00561"/>
    </source>
</evidence>
<dbReference type="InterPro" id="IPR000073">
    <property type="entry name" value="AB_hydrolase_1"/>
</dbReference>
<dbReference type="EMBL" id="CP042582">
    <property type="protein sequence ID" value="QEX23989.1"/>
    <property type="molecule type" value="Genomic_DNA"/>
</dbReference>
<organism evidence="3 4">
    <name type="scientific">Hypericibacter adhaerens</name>
    <dbReference type="NCBI Taxonomy" id="2602016"/>
    <lineage>
        <taxon>Bacteria</taxon>
        <taxon>Pseudomonadati</taxon>
        <taxon>Pseudomonadota</taxon>
        <taxon>Alphaproteobacteria</taxon>
        <taxon>Rhodospirillales</taxon>
        <taxon>Dongiaceae</taxon>
        <taxon>Hypericibacter</taxon>
    </lineage>
</organism>
<dbReference type="InterPro" id="IPR029058">
    <property type="entry name" value="AB_hydrolase_fold"/>
</dbReference>
<dbReference type="Proteomes" id="UP000325797">
    <property type="component" value="Chromosome"/>
</dbReference>
<dbReference type="GO" id="GO:0016747">
    <property type="term" value="F:acyltransferase activity, transferring groups other than amino-acyl groups"/>
    <property type="evidence" value="ECO:0007669"/>
    <property type="project" value="InterPro"/>
</dbReference>
<evidence type="ECO:0000256" key="1">
    <source>
        <dbReference type="PIRSR" id="PIRSR000443-1"/>
    </source>
</evidence>
<reference evidence="3 4" key="1">
    <citation type="submission" date="2019-08" db="EMBL/GenBank/DDBJ databases">
        <title>Hyperibacter terrae gen. nov., sp. nov. and Hyperibacter viscosus sp. nov., two new members in the family Rhodospirillaceae isolated from the rhizosphere of Hypericum perforatum.</title>
        <authorList>
            <person name="Noviana Z."/>
        </authorList>
    </citation>
    <scope>NUCLEOTIDE SEQUENCE [LARGE SCALE GENOMIC DNA]</scope>
    <source>
        <strain evidence="3 4">R5959</strain>
    </source>
</reference>
<feature type="active site" description="Nucleophile" evidence="1">
    <location>
        <position position="115"/>
    </location>
</feature>
<dbReference type="Gene3D" id="3.40.50.1820">
    <property type="entry name" value="alpha/beta hydrolase"/>
    <property type="match status" value="1"/>
</dbReference>
<evidence type="ECO:0000313" key="3">
    <source>
        <dbReference type="EMBL" id="QEX23989.1"/>
    </source>
</evidence>
<proteinExistence type="predicted"/>
<dbReference type="PIRSF" id="PIRSF000443">
    <property type="entry name" value="Homoser_Ac_trans"/>
    <property type="match status" value="1"/>
</dbReference>
<dbReference type="InterPro" id="IPR008220">
    <property type="entry name" value="HAT_MetX-like"/>
</dbReference>
<feature type="domain" description="AB hydrolase-1" evidence="2">
    <location>
        <begin position="54"/>
        <end position="150"/>
    </location>
</feature>
<protein>
    <submittedName>
        <fullName evidence="3">Homoserine O-acetyltransferase</fullName>
    </submittedName>
</protein>
<dbReference type="PANTHER" id="PTHR32268">
    <property type="entry name" value="HOMOSERINE O-ACETYLTRANSFERASE"/>
    <property type="match status" value="1"/>
</dbReference>
<dbReference type="SUPFAM" id="SSF53474">
    <property type="entry name" value="alpha/beta-Hydrolases"/>
    <property type="match status" value="1"/>
</dbReference>
<dbReference type="PANTHER" id="PTHR32268:SF15">
    <property type="entry name" value="HOMOSERINE ACETYLTRANSFERASE FAMILY PROTEIN (AFU_ORTHOLOGUE AFUA_1G15350)"/>
    <property type="match status" value="1"/>
</dbReference>
<dbReference type="Pfam" id="PF00561">
    <property type="entry name" value="Abhydrolase_1"/>
    <property type="match status" value="1"/>
</dbReference>
<keyword evidence="4" id="KW-1185">Reference proteome</keyword>
<dbReference type="KEGG" id="hadh:FRZ61_39300"/>
<dbReference type="AlphaFoldDB" id="A0A5J6N2P1"/>